<name>A0ABW0V327_9ACTN</name>
<dbReference type="RefSeq" id="WP_381030850.1">
    <property type="nucleotide sequence ID" value="NZ_JBHSNY010000016.1"/>
</dbReference>
<sequence>MEFALGLGAGDDMICIDEDFNPHGKFATGLRNSSSTYVPPPPCRRAAAELLCLVVNLIVRAGGHGMWGSGVVG</sequence>
<protein>
    <submittedName>
        <fullName evidence="1">Uncharacterized protein</fullName>
    </submittedName>
</protein>
<gene>
    <name evidence="1" type="ORF">ACFPZJ_36425</name>
</gene>
<proteinExistence type="predicted"/>
<dbReference type="EMBL" id="JBHSNY010000016">
    <property type="protein sequence ID" value="MFC5639129.1"/>
    <property type="molecule type" value="Genomic_DNA"/>
</dbReference>
<reference evidence="2" key="1">
    <citation type="journal article" date="2019" name="Int. J. Syst. Evol. Microbiol.">
        <title>The Global Catalogue of Microorganisms (GCM) 10K type strain sequencing project: providing services to taxonomists for standard genome sequencing and annotation.</title>
        <authorList>
            <consortium name="The Broad Institute Genomics Platform"/>
            <consortium name="The Broad Institute Genome Sequencing Center for Infectious Disease"/>
            <person name="Wu L."/>
            <person name="Ma J."/>
        </authorList>
    </citation>
    <scope>NUCLEOTIDE SEQUENCE [LARGE SCALE GENOMIC DNA]</scope>
    <source>
        <strain evidence="2">CGMCC 4.7248</strain>
    </source>
</reference>
<accession>A0ABW0V327</accession>
<evidence type="ECO:0000313" key="1">
    <source>
        <dbReference type="EMBL" id="MFC5639129.1"/>
    </source>
</evidence>
<evidence type="ECO:0000313" key="2">
    <source>
        <dbReference type="Proteomes" id="UP001596154"/>
    </source>
</evidence>
<dbReference type="Proteomes" id="UP001596154">
    <property type="component" value="Unassembled WGS sequence"/>
</dbReference>
<keyword evidence="2" id="KW-1185">Reference proteome</keyword>
<comment type="caution">
    <text evidence="1">The sequence shown here is derived from an EMBL/GenBank/DDBJ whole genome shotgun (WGS) entry which is preliminary data.</text>
</comment>
<organism evidence="1 2">
    <name type="scientific">Streptomyces bullii</name>
    <dbReference type="NCBI Taxonomy" id="349910"/>
    <lineage>
        <taxon>Bacteria</taxon>
        <taxon>Bacillati</taxon>
        <taxon>Actinomycetota</taxon>
        <taxon>Actinomycetes</taxon>
        <taxon>Kitasatosporales</taxon>
        <taxon>Streptomycetaceae</taxon>
        <taxon>Streptomyces</taxon>
    </lineage>
</organism>